<dbReference type="EMBL" id="QSCR01000006">
    <property type="protein sequence ID" value="RGY19411.1"/>
    <property type="molecule type" value="Genomic_DNA"/>
</dbReference>
<keyword evidence="1" id="KW-1133">Transmembrane helix</keyword>
<keyword evidence="1" id="KW-0812">Transmembrane</keyword>
<name>A0A415QIG4_9BACT</name>
<sequence>MKTYKEIPSLLSKVLLGTLSEEEAHVLRQWREESSENERLYESVMNAEYMVQKSREVANVDIVNGYMNVVQKRKRNARVRRIHRIVSIAAGVVLPLLAVVLWYGARQKLGDVPEQVTSVIRHGEVKAELVLADGTTRILSSRVTDSLFVQQGVSIVVQNQGVSYQGDSSVVEERYNILRVPRGGEYSITLSDGTIVYLNSESELRYPVNFVGRDRRVYLSGEAYFDVTQNKEHPFIVEMKNSVVRVLGTSFDVRAYADEDEVLTTLVQGVVRFSAGKESVVLEPGKQAILDKLGQIETREVDTYLYTAWKEGVFAFKKQRLEEIMKVVARWYDVNVFWENISQKEVTFTGKMKRYDDFSKVVEMLEMTGNTEFVVRENNIFIREK</sequence>
<dbReference type="InterPro" id="IPR012373">
    <property type="entry name" value="Ferrdict_sens_TM"/>
</dbReference>
<evidence type="ECO:0000313" key="7">
    <source>
        <dbReference type="Proteomes" id="UP000286038"/>
    </source>
</evidence>
<keyword evidence="9" id="KW-1185">Reference proteome</keyword>
<evidence type="ECO:0000259" key="3">
    <source>
        <dbReference type="Pfam" id="PF16344"/>
    </source>
</evidence>
<evidence type="ECO:0000313" key="4">
    <source>
        <dbReference type="EMBL" id="QRO50239.1"/>
    </source>
</evidence>
<dbReference type="EMBL" id="QRPV01000009">
    <property type="protein sequence ID" value="RHM43224.1"/>
    <property type="molecule type" value="Genomic_DNA"/>
</dbReference>
<dbReference type="OrthoDB" id="653086at2"/>
<dbReference type="PIRSF" id="PIRSF018266">
    <property type="entry name" value="FecR"/>
    <property type="match status" value="1"/>
</dbReference>
<protein>
    <submittedName>
        <fullName evidence="4">FecR domain-containing protein</fullName>
    </submittedName>
    <submittedName>
        <fullName evidence="6">FecR family protein</fullName>
    </submittedName>
</protein>
<dbReference type="InterPro" id="IPR006860">
    <property type="entry name" value="FecR"/>
</dbReference>
<dbReference type="EMBL" id="CP069450">
    <property type="protein sequence ID" value="QRO50239.1"/>
    <property type="molecule type" value="Genomic_DNA"/>
</dbReference>
<dbReference type="Proteomes" id="UP000286038">
    <property type="component" value="Unassembled WGS sequence"/>
</dbReference>
<dbReference type="AlphaFoldDB" id="A0A415QIG4"/>
<dbReference type="PANTHER" id="PTHR30273:SF2">
    <property type="entry name" value="PROTEIN FECR"/>
    <property type="match status" value="1"/>
</dbReference>
<dbReference type="Pfam" id="PF04773">
    <property type="entry name" value="FecR"/>
    <property type="match status" value="1"/>
</dbReference>
<reference evidence="4 9" key="2">
    <citation type="submission" date="2021-02" db="EMBL/GenBank/DDBJ databases">
        <title>FDA dAtabase for Regulatory Grade micrObial Sequences (FDA-ARGOS): Supporting development and validation of Infectious Disease Dx tests.</title>
        <authorList>
            <person name="Carlson P."/>
            <person name="Fischbach M."/>
            <person name="Hastie J."/>
            <person name="Bilen M."/>
            <person name="Cheng A."/>
            <person name="Tallon L."/>
            <person name="Sadzewicz L."/>
            <person name="Zhao X."/>
            <person name="Boylan J."/>
            <person name="Ott S."/>
            <person name="Bowen H."/>
            <person name="Vavikolanu K."/>
            <person name="Mehta A."/>
            <person name="Aluvathingal J."/>
            <person name="Nadendla S."/>
            <person name="Yan Y."/>
            <person name="Sichtig H."/>
        </authorList>
    </citation>
    <scope>NUCLEOTIDE SEQUENCE [LARGE SCALE GENOMIC DNA]</scope>
    <source>
        <strain evidence="4 9">FDAARGOS_1229</strain>
    </source>
</reference>
<dbReference type="Proteomes" id="UP000286063">
    <property type="component" value="Unassembled WGS sequence"/>
</dbReference>
<dbReference type="Proteomes" id="UP000654720">
    <property type="component" value="Chromosome"/>
</dbReference>
<dbReference type="PANTHER" id="PTHR30273">
    <property type="entry name" value="PERIPLASMIC SIGNAL SENSOR AND SIGMA FACTOR ACTIVATOR FECR-RELATED"/>
    <property type="match status" value="1"/>
</dbReference>
<evidence type="ECO:0000259" key="2">
    <source>
        <dbReference type="Pfam" id="PF04773"/>
    </source>
</evidence>
<evidence type="ECO:0000313" key="9">
    <source>
        <dbReference type="Proteomes" id="UP000654720"/>
    </source>
</evidence>
<feature type="transmembrane region" description="Helical" evidence="1">
    <location>
        <begin position="82"/>
        <end position="105"/>
    </location>
</feature>
<gene>
    <name evidence="6" type="ORF">DWZ68_09095</name>
    <name evidence="5" type="ORF">DXA50_05565</name>
    <name evidence="4" type="ORF">I6J59_00940</name>
</gene>
<dbReference type="InterPro" id="IPR032508">
    <property type="entry name" value="FecR_C"/>
</dbReference>
<reference evidence="7 8" key="1">
    <citation type="submission" date="2018-08" db="EMBL/GenBank/DDBJ databases">
        <title>A genome reference for cultivated species of the human gut microbiota.</title>
        <authorList>
            <person name="Zou Y."/>
            <person name="Xue W."/>
            <person name="Luo G."/>
        </authorList>
    </citation>
    <scope>NUCLEOTIDE SEQUENCE [LARGE SCALE GENOMIC DNA]</scope>
    <source>
        <strain evidence="6 7">AF34-33</strain>
        <strain evidence="5 8">OF02-7</strain>
    </source>
</reference>
<dbReference type="GeneID" id="86891807"/>
<organism evidence="6 7">
    <name type="scientific">Butyricimonas virosa</name>
    <dbReference type="NCBI Taxonomy" id="544645"/>
    <lineage>
        <taxon>Bacteria</taxon>
        <taxon>Pseudomonadati</taxon>
        <taxon>Bacteroidota</taxon>
        <taxon>Bacteroidia</taxon>
        <taxon>Bacteroidales</taxon>
        <taxon>Odoribacteraceae</taxon>
        <taxon>Butyricimonas</taxon>
    </lineage>
</organism>
<dbReference type="FunFam" id="2.60.120.1440:FF:000001">
    <property type="entry name" value="Putative anti-sigma factor"/>
    <property type="match status" value="1"/>
</dbReference>
<keyword evidence="1" id="KW-0472">Membrane</keyword>
<dbReference type="RefSeq" id="WP_051465934.1">
    <property type="nucleotide sequence ID" value="NZ_CABJDM010000009.1"/>
</dbReference>
<evidence type="ECO:0000313" key="5">
    <source>
        <dbReference type="EMBL" id="RGY19411.1"/>
    </source>
</evidence>
<dbReference type="Gene3D" id="3.55.50.30">
    <property type="match status" value="1"/>
</dbReference>
<accession>A0A415QIG4</accession>
<evidence type="ECO:0000313" key="8">
    <source>
        <dbReference type="Proteomes" id="UP000286063"/>
    </source>
</evidence>
<feature type="domain" description="FecR protein" evidence="2">
    <location>
        <begin position="178"/>
        <end position="272"/>
    </location>
</feature>
<evidence type="ECO:0000256" key="1">
    <source>
        <dbReference type="SAM" id="Phobius"/>
    </source>
</evidence>
<dbReference type="GO" id="GO:0016989">
    <property type="term" value="F:sigma factor antagonist activity"/>
    <property type="evidence" value="ECO:0007669"/>
    <property type="project" value="TreeGrafter"/>
</dbReference>
<evidence type="ECO:0000313" key="6">
    <source>
        <dbReference type="EMBL" id="RHM43224.1"/>
    </source>
</evidence>
<dbReference type="Gene3D" id="2.60.120.1440">
    <property type="match status" value="1"/>
</dbReference>
<proteinExistence type="predicted"/>
<feature type="domain" description="Protein FecR C-terminal" evidence="3">
    <location>
        <begin position="314"/>
        <end position="382"/>
    </location>
</feature>
<dbReference type="Pfam" id="PF16344">
    <property type="entry name" value="FecR_C"/>
    <property type="match status" value="1"/>
</dbReference>